<reference evidence="2 3" key="1">
    <citation type="submission" date="2016-01" db="EMBL/GenBank/DDBJ databases">
        <authorList>
            <person name="Brown R."/>
        </authorList>
    </citation>
    <scope>NUCLEOTIDE SEQUENCE [LARGE SCALE GENOMIC DNA]</scope>
    <source>
        <strain evidence="2">Sporomusa sphaeroides DSM 2875</strain>
    </source>
</reference>
<organism evidence="2 3">
    <name type="scientific">Sporomusa sphaeroides DSM 2875</name>
    <dbReference type="NCBI Taxonomy" id="1337886"/>
    <lineage>
        <taxon>Bacteria</taxon>
        <taxon>Bacillati</taxon>
        <taxon>Bacillota</taxon>
        <taxon>Negativicutes</taxon>
        <taxon>Selenomonadales</taxon>
        <taxon>Sporomusaceae</taxon>
        <taxon>Sporomusa</taxon>
    </lineage>
</organism>
<evidence type="ECO:0000259" key="1">
    <source>
        <dbReference type="Pfam" id="PF05685"/>
    </source>
</evidence>
<name>A0ABP2CHA2_9FIRM</name>
<proteinExistence type="predicted"/>
<accession>A0ABP2CHA2</accession>
<dbReference type="CDD" id="cd06260">
    <property type="entry name" value="DUF820-like"/>
    <property type="match status" value="1"/>
</dbReference>
<dbReference type="PANTHER" id="PTHR34107">
    <property type="entry name" value="SLL0198 PROTEIN-RELATED"/>
    <property type="match status" value="1"/>
</dbReference>
<dbReference type="Proteomes" id="UP000245702">
    <property type="component" value="Unassembled WGS sequence"/>
</dbReference>
<dbReference type="Pfam" id="PF05685">
    <property type="entry name" value="Uma2"/>
    <property type="match status" value="1"/>
</dbReference>
<evidence type="ECO:0000313" key="2">
    <source>
        <dbReference type="EMBL" id="CVK21623.1"/>
    </source>
</evidence>
<protein>
    <recommendedName>
        <fullName evidence="1">Putative restriction endonuclease domain-containing protein</fullName>
    </recommendedName>
</protein>
<dbReference type="InterPro" id="IPR012296">
    <property type="entry name" value="Nuclease_put_TT1808"/>
</dbReference>
<dbReference type="PANTHER" id="PTHR34107:SF4">
    <property type="entry name" value="SLL1222 PROTEIN"/>
    <property type="match status" value="1"/>
</dbReference>
<dbReference type="EMBL" id="FCOW01000041">
    <property type="protein sequence ID" value="CVK21623.1"/>
    <property type="molecule type" value="Genomic_DNA"/>
</dbReference>
<sequence>MGAEDDSSIINVVQPDIVVVCNKSKLDEHGCNGAPDLVIEILSPGTAKMDLVYKLNLYEKAGVMEYWVVHPTDHTIMVFKLAEDGRYGRYELYEQSERLTVGILPELILDLNEIFAES</sequence>
<keyword evidence="3" id="KW-1185">Reference proteome</keyword>
<evidence type="ECO:0000313" key="3">
    <source>
        <dbReference type="Proteomes" id="UP000245702"/>
    </source>
</evidence>
<dbReference type="InterPro" id="IPR008538">
    <property type="entry name" value="Uma2"/>
</dbReference>
<dbReference type="Gene3D" id="3.90.1570.10">
    <property type="entry name" value="tt1808, chain A"/>
    <property type="match status" value="1"/>
</dbReference>
<dbReference type="InterPro" id="IPR011335">
    <property type="entry name" value="Restrct_endonuc-II-like"/>
</dbReference>
<dbReference type="SUPFAM" id="SSF52980">
    <property type="entry name" value="Restriction endonuclease-like"/>
    <property type="match status" value="1"/>
</dbReference>
<feature type="domain" description="Putative restriction endonuclease" evidence="1">
    <location>
        <begin position="12"/>
        <end position="111"/>
    </location>
</feature>
<comment type="caution">
    <text evidence="2">The sequence shown here is derived from an EMBL/GenBank/DDBJ whole genome shotgun (WGS) entry which is preliminary data.</text>
</comment>
<gene>
    <name evidence="2" type="ORF">SSPH_04315</name>
</gene>